<organism evidence="2 3">
    <name type="scientific">Paucihalobacter ruber</name>
    <dbReference type="NCBI Taxonomy" id="2567861"/>
    <lineage>
        <taxon>Bacteria</taxon>
        <taxon>Pseudomonadati</taxon>
        <taxon>Bacteroidota</taxon>
        <taxon>Flavobacteriia</taxon>
        <taxon>Flavobacteriales</taxon>
        <taxon>Flavobacteriaceae</taxon>
        <taxon>Paucihalobacter</taxon>
    </lineage>
</organism>
<name>A0A506PP95_9FLAO</name>
<dbReference type="RefSeq" id="WP_140989548.1">
    <property type="nucleotide sequence ID" value="NZ_VHIQ01000002.1"/>
</dbReference>
<keyword evidence="3" id="KW-1185">Reference proteome</keyword>
<accession>A0A506PP95</accession>
<evidence type="ECO:0000256" key="1">
    <source>
        <dbReference type="SAM" id="SignalP"/>
    </source>
</evidence>
<feature type="chain" id="PRO_5021306922" description="Lipoprotein" evidence="1">
    <location>
        <begin position="27"/>
        <end position="196"/>
    </location>
</feature>
<reference evidence="2 3" key="1">
    <citation type="submission" date="2019-06" db="EMBL/GenBank/DDBJ databases">
        <title>Flavobacteriaceae Paucihalobacterium erythroidium CWB-1, complete genome.</title>
        <authorList>
            <person name="Wu S."/>
        </authorList>
    </citation>
    <scope>NUCLEOTIDE SEQUENCE [LARGE SCALE GENOMIC DNA]</scope>
    <source>
        <strain evidence="2 3">CWB-1</strain>
    </source>
</reference>
<feature type="signal peptide" evidence="1">
    <location>
        <begin position="1"/>
        <end position="26"/>
    </location>
</feature>
<comment type="caution">
    <text evidence="2">The sequence shown here is derived from an EMBL/GenBank/DDBJ whole genome shotgun (WGS) entry which is preliminary data.</text>
</comment>
<keyword evidence="1" id="KW-0732">Signal</keyword>
<evidence type="ECO:0008006" key="4">
    <source>
        <dbReference type="Google" id="ProtNLM"/>
    </source>
</evidence>
<sequence>MKNYNLLIFKLLLVTVLLTNSCSTENEVTEITNEDTALMRTEEAEDCTVDEVKVKFVGKLHRGERWSESNNVAPCTQSFGICNFKFKEVTVKVKCKSSLNKFIENYEVLKGDEETTFLSFAPTTSPLVIRLSFLEPPKNYQSGVFISKDDDDVLIPSEISTPLGFSKSLFILADDYIFQTNNDYPYGYVDLNVYEK</sequence>
<dbReference type="EMBL" id="VHIQ01000002">
    <property type="protein sequence ID" value="TPV35072.1"/>
    <property type="molecule type" value="Genomic_DNA"/>
</dbReference>
<proteinExistence type="predicted"/>
<protein>
    <recommendedName>
        <fullName evidence="4">Lipoprotein</fullName>
    </recommendedName>
</protein>
<evidence type="ECO:0000313" key="3">
    <source>
        <dbReference type="Proteomes" id="UP000317332"/>
    </source>
</evidence>
<dbReference type="Proteomes" id="UP000317332">
    <property type="component" value="Unassembled WGS sequence"/>
</dbReference>
<evidence type="ECO:0000313" key="2">
    <source>
        <dbReference type="EMBL" id="TPV35072.1"/>
    </source>
</evidence>
<dbReference type="AlphaFoldDB" id="A0A506PP95"/>
<gene>
    <name evidence="2" type="ORF">FJ651_05990</name>
</gene>